<dbReference type="EMBL" id="UGRY01000008">
    <property type="protein sequence ID" value="SUD49566.1"/>
    <property type="molecule type" value="Genomic_DNA"/>
</dbReference>
<dbReference type="RefSeq" id="WP_039819020.1">
    <property type="nucleotide sequence ID" value="NZ_UGRY01000008.1"/>
</dbReference>
<feature type="transmembrane region" description="Helical" evidence="1">
    <location>
        <begin position="112"/>
        <end position="135"/>
    </location>
</feature>
<feature type="domain" description="DUF6545" evidence="2">
    <location>
        <begin position="257"/>
        <end position="371"/>
    </location>
</feature>
<feature type="transmembrane region" description="Helical" evidence="1">
    <location>
        <begin position="71"/>
        <end position="91"/>
    </location>
</feature>
<keyword evidence="1" id="KW-0812">Transmembrane</keyword>
<dbReference type="InterPro" id="IPR046675">
    <property type="entry name" value="DUF6545"/>
</dbReference>
<proteinExistence type="predicted"/>
<keyword evidence="4" id="KW-1185">Reference proteome</keyword>
<organism evidence="3 4">
    <name type="scientific">Nocardia otitidiscaviarum</name>
    <dbReference type="NCBI Taxonomy" id="1823"/>
    <lineage>
        <taxon>Bacteria</taxon>
        <taxon>Bacillati</taxon>
        <taxon>Actinomycetota</taxon>
        <taxon>Actinomycetes</taxon>
        <taxon>Mycobacteriales</taxon>
        <taxon>Nocardiaceae</taxon>
        <taxon>Nocardia</taxon>
    </lineage>
</organism>
<keyword evidence="1" id="KW-1133">Transmembrane helix</keyword>
<gene>
    <name evidence="3" type="ORF">NCTC1934_06920</name>
</gene>
<evidence type="ECO:0000313" key="3">
    <source>
        <dbReference type="EMBL" id="SUD49566.1"/>
    </source>
</evidence>
<keyword evidence="1" id="KW-0472">Membrane</keyword>
<evidence type="ECO:0000256" key="1">
    <source>
        <dbReference type="SAM" id="Phobius"/>
    </source>
</evidence>
<feature type="transmembrane region" description="Helical" evidence="1">
    <location>
        <begin position="39"/>
        <end position="59"/>
    </location>
</feature>
<dbReference type="Proteomes" id="UP000255467">
    <property type="component" value="Unassembled WGS sequence"/>
</dbReference>
<sequence length="387" mass="42155">MTSSAPPLIAWLIIGVSAITAALRLLWLHGRARPSERQVTYALLCAVVAALLREGTVQITLADLGVLSVGFTRQLGTTFIVAGLAPLIVLTQSWSERWSEQASQSYRRMSRTVWASVVVSMVLMLMLGSHARALGQYIDRTQGWQTVAYFAIFSIWCAATGLLVIAASVRELRAGQLRPAHTVTYVLILIVGGWALEEAVSIFLSAVCAATGTGAAFVEFRFAANENNFVYMVGLGSLVASVRVGTEILRRLGIDSASRTVRQMMPMWSDLVATCVEIPRPAPADPGMSPRRQMHRMTVEIRDCLLVLGRYADPLPTDVAPEAAEAVQIARALRRKARGAVPGPHRRLDASSPGGDIIDETRTLRRIARHWTLAQSMVECPQLDGAR</sequence>
<evidence type="ECO:0000313" key="4">
    <source>
        <dbReference type="Proteomes" id="UP000255467"/>
    </source>
</evidence>
<protein>
    <recommendedName>
        <fullName evidence="2">DUF6545 domain-containing protein</fullName>
    </recommendedName>
</protein>
<reference evidence="3 4" key="1">
    <citation type="submission" date="2018-06" db="EMBL/GenBank/DDBJ databases">
        <authorList>
            <consortium name="Pathogen Informatics"/>
            <person name="Doyle S."/>
        </authorList>
    </citation>
    <scope>NUCLEOTIDE SEQUENCE [LARGE SCALE GENOMIC DNA]</scope>
    <source>
        <strain evidence="3 4">NCTC1934</strain>
    </source>
</reference>
<feature type="transmembrane region" description="Helical" evidence="1">
    <location>
        <begin position="147"/>
        <end position="167"/>
    </location>
</feature>
<feature type="transmembrane region" description="Helical" evidence="1">
    <location>
        <begin position="179"/>
        <end position="196"/>
    </location>
</feature>
<dbReference type="AlphaFoldDB" id="A0A379JMH9"/>
<feature type="transmembrane region" description="Helical" evidence="1">
    <location>
        <begin position="6"/>
        <end position="27"/>
    </location>
</feature>
<name>A0A379JMH9_9NOCA</name>
<dbReference type="Pfam" id="PF20182">
    <property type="entry name" value="DUF6545"/>
    <property type="match status" value="1"/>
</dbReference>
<accession>A0A379JMH9</accession>
<dbReference type="InterPro" id="IPR050039">
    <property type="entry name" value="MAB_1171c-like"/>
</dbReference>
<evidence type="ECO:0000259" key="2">
    <source>
        <dbReference type="Pfam" id="PF20182"/>
    </source>
</evidence>
<dbReference type="NCBIfam" id="NF042915">
    <property type="entry name" value="MAB_1171c_fam"/>
    <property type="match status" value="1"/>
</dbReference>
<feature type="transmembrane region" description="Helical" evidence="1">
    <location>
        <begin position="202"/>
        <end position="222"/>
    </location>
</feature>